<dbReference type="eggNOG" id="COG1456">
    <property type="taxonomic scope" value="Bacteria"/>
</dbReference>
<evidence type="ECO:0000313" key="3">
    <source>
        <dbReference type="Proteomes" id="UP000014977"/>
    </source>
</evidence>
<comment type="caution">
    <text evidence="2">The sequence shown here is derived from an EMBL/GenBank/DDBJ whole genome shotgun (WGS) entry which is preliminary data.</text>
</comment>
<keyword evidence="3" id="KW-1185">Reference proteome</keyword>
<dbReference type="OrthoDB" id="9793197at2"/>
<evidence type="ECO:0000259" key="1">
    <source>
        <dbReference type="Pfam" id="PF12654"/>
    </source>
</evidence>
<dbReference type="AlphaFoldDB" id="S7UU43"/>
<accession>S7UU43</accession>
<dbReference type="Pfam" id="PF12654">
    <property type="entry name" value="DUF3786"/>
    <property type="match status" value="1"/>
</dbReference>
<name>S7UU43_DESML</name>
<protein>
    <recommendedName>
        <fullName evidence="1">DUF3786 domain-containing protein</fullName>
    </recommendedName>
</protein>
<evidence type="ECO:0000313" key="2">
    <source>
        <dbReference type="EMBL" id="EPR35858.1"/>
    </source>
</evidence>
<dbReference type="InterPro" id="IPR024264">
    <property type="entry name" value="DUF3786"/>
</dbReference>
<dbReference type="STRING" id="897.B2D07_15465"/>
<feature type="domain" description="DUF3786" evidence="1">
    <location>
        <begin position="23"/>
        <end position="196"/>
    </location>
</feature>
<dbReference type="EMBL" id="ATHJ01000105">
    <property type="protein sequence ID" value="EPR35858.1"/>
    <property type="molecule type" value="Genomic_DNA"/>
</dbReference>
<gene>
    <name evidence="2" type="ORF">dsmv_0563</name>
</gene>
<dbReference type="RefSeq" id="WP_020877674.1">
    <property type="nucleotide sequence ID" value="NZ_ATHJ01000105.1"/>
</dbReference>
<proteinExistence type="predicted"/>
<organism evidence="2 3">
    <name type="scientific">Desulfococcus multivorans DSM 2059</name>
    <dbReference type="NCBI Taxonomy" id="1121405"/>
    <lineage>
        <taxon>Bacteria</taxon>
        <taxon>Pseudomonadati</taxon>
        <taxon>Thermodesulfobacteriota</taxon>
        <taxon>Desulfobacteria</taxon>
        <taxon>Desulfobacterales</taxon>
        <taxon>Desulfococcaceae</taxon>
        <taxon>Desulfococcus</taxon>
    </lineage>
</organism>
<reference evidence="2 3" key="1">
    <citation type="journal article" date="2013" name="Genome Announc.">
        <title>Draft genome sequences for three mercury-methylating, sulfate-reducing bacteria.</title>
        <authorList>
            <person name="Brown S.D."/>
            <person name="Hurt R.A.Jr."/>
            <person name="Gilmour C.C."/>
            <person name="Elias D.A."/>
        </authorList>
    </citation>
    <scope>NUCLEOTIDE SEQUENCE [LARGE SCALE GENOMIC DNA]</scope>
    <source>
        <strain evidence="2 3">DSM 2059</strain>
    </source>
</reference>
<dbReference type="Proteomes" id="UP000014977">
    <property type="component" value="Unassembled WGS sequence"/>
</dbReference>
<sequence length="206" mass="23181">MARMDDYLNARKIAVDTLAAQPFEAIKGRSGLESPAENELRIPFLNRVYRVTYPEFRFEDATGDGAEIPVQEQVLILHYLTGGSTAVTEEFIAYREIEGAAFYFSSFVKRAVDPLKKVFGRNADSLGKPASILGGTPIKAGDAGFEFHVLPHIPVQLILWEGDEEFEPEANILFRENIADFLSPEDVAWYAGMLVYRLISLFYQHQ</sequence>